<feature type="domain" description="Rhodanese" evidence="5">
    <location>
        <begin position="46"/>
        <end position="150"/>
    </location>
</feature>
<dbReference type="Gene3D" id="3.40.250.10">
    <property type="entry name" value="Rhodanese-like domain"/>
    <property type="match status" value="2"/>
</dbReference>
<sequence>MTSGQRDRLLVEPAWLEEHLHDPQLRIVDMRGYVRTVERGAGEQEALYEGARAEYEQSHIPGAVYLDWTSDIVDPDSEVKAQIAPPERFAEVLGRLGIGDEHVVVAYDAHPASQFATRLWWALTYYGHQEVRVLNGGFSRWLRERRPVTTEVPQYPPAVFTPHVQPELRATAEEVLAALGQAGIQVIDARDVGQYSGRVVRRPGRPGHIPGAINIPREELVDPQTGQFRSNEELAAVFARAGLRPEERVIAYCNGGVAATVVLFSLALLGYPHLTNYDGSWNEWGVRPDLPAEV</sequence>
<evidence type="ECO:0000256" key="1">
    <source>
        <dbReference type="ARBA" id="ARBA00012245"/>
    </source>
</evidence>
<evidence type="ECO:0000256" key="2">
    <source>
        <dbReference type="ARBA" id="ARBA00022737"/>
    </source>
</evidence>
<feature type="transmembrane region" description="Helical" evidence="4">
    <location>
        <begin position="249"/>
        <end position="271"/>
    </location>
</feature>
<gene>
    <name evidence="6" type="ORF">KTAU_21830</name>
</gene>
<dbReference type="PANTHER" id="PTHR43855:SF1">
    <property type="entry name" value="THIOSULFATE SULFURTRANSFERASE"/>
    <property type="match status" value="1"/>
</dbReference>
<keyword evidence="2" id="KW-0677">Repeat</keyword>
<evidence type="ECO:0000256" key="4">
    <source>
        <dbReference type="SAM" id="Phobius"/>
    </source>
</evidence>
<dbReference type="PANTHER" id="PTHR43855">
    <property type="entry name" value="THIOSULFATE SULFURTRANSFERASE"/>
    <property type="match status" value="1"/>
</dbReference>
<dbReference type="PROSITE" id="PS50206">
    <property type="entry name" value="RHODANESE_3"/>
    <property type="match status" value="2"/>
</dbReference>
<dbReference type="Pfam" id="PF00581">
    <property type="entry name" value="Rhodanese"/>
    <property type="match status" value="2"/>
</dbReference>
<evidence type="ECO:0000259" key="5">
    <source>
        <dbReference type="PROSITE" id="PS50206"/>
    </source>
</evidence>
<evidence type="ECO:0000313" key="6">
    <source>
        <dbReference type="EMBL" id="GER83546.1"/>
    </source>
</evidence>
<dbReference type="CDD" id="cd01448">
    <property type="entry name" value="TST_Repeat_1"/>
    <property type="match status" value="1"/>
</dbReference>
<keyword evidence="4" id="KW-0812">Transmembrane</keyword>
<dbReference type="RefSeq" id="WP_151728311.1">
    <property type="nucleotide sequence ID" value="NZ_BKZV01000003.1"/>
</dbReference>
<dbReference type="InterPro" id="IPR036873">
    <property type="entry name" value="Rhodanese-like_dom_sf"/>
</dbReference>
<comment type="catalytic activity">
    <reaction evidence="3">
        <text>thiosulfate + hydrogen cyanide = thiocyanate + sulfite + 2 H(+)</text>
        <dbReference type="Rhea" id="RHEA:16881"/>
        <dbReference type="ChEBI" id="CHEBI:15378"/>
        <dbReference type="ChEBI" id="CHEBI:17359"/>
        <dbReference type="ChEBI" id="CHEBI:18022"/>
        <dbReference type="ChEBI" id="CHEBI:18407"/>
        <dbReference type="ChEBI" id="CHEBI:33542"/>
        <dbReference type="EC" id="2.8.1.1"/>
    </reaction>
</comment>
<reference evidence="6 7" key="1">
    <citation type="journal article" date="2019" name="Int. J. Syst. Evol. Microbiol.">
        <title>Thermogemmatispora aurantia sp. nov. and Thermogemmatispora argillosa sp. nov., within the class Ktedonobacteria, and emended description of the genus Thermogemmatispora.</title>
        <authorList>
            <person name="Zheng Y."/>
            <person name="Wang C.M."/>
            <person name="Sakai Y."/>
            <person name="Abe K."/>
            <person name="Yokota A."/>
            <person name="Yabe S."/>
        </authorList>
    </citation>
    <scope>NUCLEOTIDE SEQUENCE [LARGE SCALE GENOMIC DNA]</scope>
    <source>
        <strain evidence="6 7">A1-2</strain>
    </source>
</reference>
<feature type="domain" description="Rhodanese" evidence="5">
    <location>
        <begin position="180"/>
        <end position="293"/>
    </location>
</feature>
<evidence type="ECO:0000256" key="3">
    <source>
        <dbReference type="ARBA" id="ARBA00047549"/>
    </source>
</evidence>
<accession>A0A5J4KBP6</accession>
<dbReference type="SMART" id="SM00450">
    <property type="entry name" value="RHOD"/>
    <property type="match status" value="2"/>
</dbReference>
<dbReference type="AlphaFoldDB" id="A0A5J4KBP6"/>
<comment type="caution">
    <text evidence="6">The sequence shown here is derived from an EMBL/GenBank/DDBJ whole genome shotgun (WGS) entry which is preliminary data.</text>
</comment>
<dbReference type="EC" id="2.8.1.1" evidence="1"/>
<dbReference type="InterPro" id="IPR001763">
    <property type="entry name" value="Rhodanese-like_dom"/>
</dbReference>
<evidence type="ECO:0000313" key="7">
    <source>
        <dbReference type="Proteomes" id="UP000334820"/>
    </source>
</evidence>
<dbReference type="Proteomes" id="UP000334820">
    <property type="component" value="Unassembled WGS sequence"/>
</dbReference>
<dbReference type="GO" id="GO:0004792">
    <property type="term" value="F:thiosulfate-cyanide sulfurtransferase activity"/>
    <property type="evidence" value="ECO:0007669"/>
    <property type="project" value="UniProtKB-EC"/>
</dbReference>
<organism evidence="6 7">
    <name type="scientific">Thermogemmatispora aurantia</name>
    <dbReference type="NCBI Taxonomy" id="2045279"/>
    <lineage>
        <taxon>Bacteria</taxon>
        <taxon>Bacillati</taxon>
        <taxon>Chloroflexota</taxon>
        <taxon>Ktedonobacteria</taxon>
        <taxon>Thermogemmatisporales</taxon>
        <taxon>Thermogemmatisporaceae</taxon>
        <taxon>Thermogemmatispora</taxon>
    </lineage>
</organism>
<keyword evidence="4" id="KW-1133">Transmembrane helix</keyword>
<keyword evidence="6" id="KW-0808">Transferase</keyword>
<keyword evidence="7" id="KW-1185">Reference proteome</keyword>
<dbReference type="InterPro" id="IPR001307">
    <property type="entry name" value="Thiosulphate_STrfase_CS"/>
</dbReference>
<proteinExistence type="predicted"/>
<protein>
    <recommendedName>
        <fullName evidence="1">thiosulfate sulfurtransferase</fullName>
        <ecNumber evidence="1">2.8.1.1</ecNumber>
    </recommendedName>
</protein>
<dbReference type="PROSITE" id="PS00380">
    <property type="entry name" value="RHODANESE_1"/>
    <property type="match status" value="1"/>
</dbReference>
<dbReference type="CDD" id="cd01449">
    <property type="entry name" value="TST_Repeat_2"/>
    <property type="match status" value="1"/>
</dbReference>
<name>A0A5J4KBP6_9CHLR</name>
<dbReference type="EMBL" id="BKZV01000003">
    <property type="protein sequence ID" value="GER83546.1"/>
    <property type="molecule type" value="Genomic_DNA"/>
</dbReference>
<dbReference type="InterPro" id="IPR051126">
    <property type="entry name" value="Thiosulfate_sulfurtransferase"/>
</dbReference>
<dbReference type="SUPFAM" id="SSF52821">
    <property type="entry name" value="Rhodanese/Cell cycle control phosphatase"/>
    <property type="match status" value="2"/>
</dbReference>
<keyword evidence="4" id="KW-0472">Membrane</keyword>